<dbReference type="GO" id="GO:0005634">
    <property type="term" value="C:nucleus"/>
    <property type="evidence" value="ECO:0007669"/>
    <property type="project" value="UniProtKB-UniRule"/>
</dbReference>
<reference evidence="6 7" key="1">
    <citation type="journal article" date="2012" name="Science">
        <title>The Paleozoic origin of enzymatic lignin decomposition reconstructed from 31 fungal genomes.</title>
        <authorList>
            <person name="Floudas D."/>
            <person name="Binder M."/>
            <person name="Riley R."/>
            <person name="Barry K."/>
            <person name="Blanchette R.A."/>
            <person name="Henrissat B."/>
            <person name="Martinez A.T."/>
            <person name="Otillar R."/>
            <person name="Spatafora J.W."/>
            <person name="Yadav J.S."/>
            <person name="Aerts A."/>
            <person name="Benoit I."/>
            <person name="Boyd A."/>
            <person name="Carlson A."/>
            <person name="Copeland A."/>
            <person name="Coutinho P.M."/>
            <person name="de Vries R.P."/>
            <person name="Ferreira P."/>
            <person name="Findley K."/>
            <person name="Foster B."/>
            <person name="Gaskell J."/>
            <person name="Glotzer D."/>
            <person name="Gorecki P."/>
            <person name="Heitman J."/>
            <person name="Hesse C."/>
            <person name="Hori C."/>
            <person name="Igarashi K."/>
            <person name="Jurgens J.A."/>
            <person name="Kallen N."/>
            <person name="Kersten P."/>
            <person name="Kohler A."/>
            <person name="Kuees U."/>
            <person name="Kumar T.K.A."/>
            <person name="Kuo A."/>
            <person name="LaButti K."/>
            <person name="Larrondo L.F."/>
            <person name="Lindquist E."/>
            <person name="Ling A."/>
            <person name="Lombard V."/>
            <person name="Lucas S."/>
            <person name="Lundell T."/>
            <person name="Martin R."/>
            <person name="McLaughlin D.J."/>
            <person name="Morgenstern I."/>
            <person name="Morin E."/>
            <person name="Murat C."/>
            <person name="Nagy L.G."/>
            <person name="Nolan M."/>
            <person name="Ohm R.A."/>
            <person name="Patyshakuliyeva A."/>
            <person name="Rokas A."/>
            <person name="Ruiz-Duenas F.J."/>
            <person name="Sabat G."/>
            <person name="Salamov A."/>
            <person name="Samejima M."/>
            <person name="Schmutz J."/>
            <person name="Slot J.C."/>
            <person name="St John F."/>
            <person name="Stenlid J."/>
            <person name="Sun H."/>
            <person name="Sun S."/>
            <person name="Syed K."/>
            <person name="Tsang A."/>
            <person name="Wiebenga A."/>
            <person name="Young D."/>
            <person name="Pisabarro A."/>
            <person name="Eastwood D.C."/>
            <person name="Martin F."/>
            <person name="Cullen D."/>
            <person name="Grigoriev I.V."/>
            <person name="Hibbett D.S."/>
        </authorList>
    </citation>
    <scope>NUCLEOTIDE SEQUENCE [LARGE SCALE GENOMIC DNA]</scope>
    <source>
        <strain evidence="6 7">MD-104</strain>
    </source>
</reference>
<dbReference type="SMART" id="SM00398">
    <property type="entry name" value="HMG"/>
    <property type="match status" value="1"/>
</dbReference>
<dbReference type="EMBL" id="KB467843">
    <property type="protein sequence ID" value="PCH35155.1"/>
    <property type="molecule type" value="Genomic_DNA"/>
</dbReference>
<dbReference type="SUPFAM" id="SSF47095">
    <property type="entry name" value="HMG-box"/>
    <property type="match status" value="1"/>
</dbReference>
<evidence type="ECO:0000256" key="2">
    <source>
        <dbReference type="ARBA" id="ARBA00023242"/>
    </source>
</evidence>
<feature type="compositionally biased region" description="Polar residues" evidence="4">
    <location>
        <begin position="227"/>
        <end position="251"/>
    </location>
</feature>
<dbReference type="OrthoDB" id="6247875at2759"/>
<protein>
    <recommendedName>
        <fullName evidence="5">HMG box domain-containing protein</fullName>
    </recommendedName>
</protein>
<proteinExistence type="predicted"/>
<feature type="compositionally biased region" description="Polar residues" evidence="4">
    <location>
        <begin position="15"/>
        <end position="31"/>
    </location>
</feature>
<accession>A0A2H3J0C5</accession>
<dbReference type="STRING" id="742152.A0A2H3J0C5"/>
<dbReference type="PANTHER" id="PTHR45789">
    <property type="entry name" value="FI18025P1"/>
    <property type="match status" value="1"/>
</dbReference>
<feature type="region of interest" description="Disordered" evidence="4">
    <location>
        <begin position="1"/>
        <end position="88"/>
    </location>
</feature>
<feature type="compositionally biased region" description="Low complexity" evidence="4">
    <location>
        <begin position="256"/>
        <end position="279"/>
    </location>
</feature>
<organism evidence="6 7">
    <name type="scientific">Wolfiporia cocos (strain MD-104)</name>
    <name type="common">Brown rot fungus</name>
    <dbReference type="NCBI Taxonomy" id="742152"/>
    <lineage>
        <taxon>Eukaryota</taxon>
        <taxon>Fungi</taxon>
        <taxon>Dikarya</taxon>
        <taxon>Basidiomycota</taxon>
        <taxon>Agaricomycotina</taxon>
        <taxon>Agaricomycetes</taxon>
        <taxon>Polyporales</taxon>
        <taxon>Phaeolaceae</taxon>
        <taxon>Wolfiporia</taxon>
    </lineage>
</organism>
<dbReference type="PANTHER" id="PTHR45789:SF2">
    <property type="entry name" value="FI18025P1"/>
    <property type="match status" value="1"/>
</dbReference>
<dbReference type="OMA" id="ESDWYSS"/>
<dbReference type="InterPro" id="IPR009071">
    <property type="entry name" value="HMG_box_dom"/>
</dbReference>
<gene>
    <name evidence="6" type="ORF">WOLCODRAFT_139772</name>
</gene>
<keyword evidence="1 3" id="KW-0238">DNA-binding</keyword>
<evidence type="ECO:0000259" key="5">
    <source>
        <dbReference type="PROSITE" id="PS50118"/>
    </source>
</evidence>
<feature type="domain" description="HMG box" evidence="5">
    <location>
        <begin position="84"/>
        <end position="153"/>
    </location>
</feature>
<dbReference type="AlphaFoldDB" id="A0A2H3J0C5"/>
<dbReference type="GO" id="GO:0000978">
    <property type="term" value="F:RNA polymerase II cis-regulatory region sequence-specific DNA binding"/>
    <property type="evidence" value="ECO:0007669"/>
    <property type="project" value="TreeGrafter"/>
</dbReference>
<keyword evidence="2 3" id="KW-0539">Nucleus</keyword>
<keyword evidence="7" id="KW-1185">Reference proteome</keyword>
<evidence type="ECO:0000256" key="4">
    <source>
        <dbReference type="SAM" id="MobiDB-lite"/>
    </source>
</evidence>
<evidence type="ECO:0000313" key="6">
    <source>
        <dbReference type="EMBL" id="PCH35155.1"/>
    </source>
</evidence>
<dbReference type="InterPro" id="IPR036910">
    <property type="entry name" value="HMG_box_dom_sf"/>
</dbReference>
<name>A0A2H3J0C5_WOLCO</name>
<feature type="DNA-binding region" description="HMG box" evidence="3">
    <location>
        <begin position="84"/>
        <end position="153"/>
    </location>
</feature>
<evidence type="ECO:0000256" key="1">
    <source>
        <dbReference type="ARBA" id="ARBA00023125"/>
    </source>
</evidence>
<evidence type="ECO:0000313" key="7">
    <source>
        <dbReference type="Proteomes" id="UP000218811"/>
    </source>
</evidence>
<dbReference type="InterPro" id="IPR051356">
    <property type="entry name" value="SOX/SOX-like_TF"/>
</dbReference>
<dbReference type="Pfam" id="PF00505">
    <property type="entry name" value="HMG_box"/>
    <property type="match status" value="1"/>
</dbReference>
<feature type="region of interest" description="Disordered" evidence="4">
    <location>
        <begin position="224"/>
        <end position="279"/>
    </location>
</feature>
<dbReference type="PROSITE" id="PS50118">
    <property type="entry name" value="HMG_BOX_2"/>
    <property type="match status" value="1"/>
</dbReference>
<sequence>MPADRSRRTKRATSDGVQLTWTTPIDASTPHTIAFAPNVTPGTFNDPPSPVDSVAESALFPSSPDAPPANRRSTHSKKKPENHIPRPPNAFILFRSSFIKSQHVSPDVETNHSTLSKIIGLTWQNLPHEERQIWYAKARVALEEHKRKWPEYSFRPLHTKEKVPTEKRKVREVGPKDEKRCAKIAELLVEGLKGAQLDAAIAEFDRHHVPEIVTRFEEPITARTYRRSSSAPIPDTEPTTFLASNTPISSNKKVRASSTQPEAASAPTASSSPCSLSPKSEFDAGSEYYSSPSPSFISPADGYPLPASNPSLISNDFSFSGCTAMPTQSCDPLVASCEAHLDIFAPIPQIPYTLQEDAFRPPSLHIDTFLEHLTGTPSPSSLSPLSSMPSTPLSYPANQDGCQQPLIMDHGDLTAYAPEPFDFFSPHGTQFHSAPQEFPGMACLDMQFGAPDAGHSKQEYYPLYDRSALGCLEGDFSSSFLAPMPTYGM</sequence>
<dbReference type="GO" id="GO:0000981">
    <property type="term" value="F:DNA-binding transcription factor activity, RNA polymerase II-specific"/>
    <property type="evidence" value="ECO:0007669"/>
    <property type="project" value="TreeGrafter"/>
</dbReference>
<dbReference type="Gene3D" id="1.10.30.10">
    <property type="entry name" value="High mobility group box domain"/>
    <property type="match status" value="1"/>
</dbReference>
<evidence type="ECO:0000256" key="3">
    <source>
        <dbReference type="PROSITE-ProRule" id="PRU00267"/>
    </source>
</evidence>
<dbReference type="Proteomes" id="UP000218811">
    <property type="component" value="Unassembled WGS sequence"/>
</dbReference>
<dbReference type="CDD" id="cd01389">
    <property type="entry name" value="HMG-box_ROX1-like"/>
    <property type="match status" value="1"/>
</dbReference>